<dbReference type="Proteomes" id="UP000006038">
    <property type="component" value="Chromosome 8"/>
</dbReference>
<proteinExistence type="predicted"/>
<feature type="transmembrane region" description="Helical" evidence="1">
    <location>
        <begin position="97"/>
        <end position="114"/>
    </location>
</feature>
<dbReference type="AlphaFoldDB" id="J3MQ85"/>
<gene>
    <name evidence="3" type="primary">LOC121055160</name>
</gene>
<feature type="transmembrane region" description="Helical" evidence="1">
    <location>
        <begin position="69"/>
        <end position="91"/>
    </location>
</feature>
<evidence type="ECO:0000313" key="4">
    <source>
        <dbReference type="Proteomes" id="UP000006038"/>
    </source>
</evidence>
<reference evidence="3" key="2">
    <citation type="submission" date="2013-04" db="UniProtKB">
        <authorList>
            <consortium name="EnsemblPlants"/>
        </authorList>
    </citation>
    <scope>IDENTIFICATION</scope>
</reference>
<evidence type="ECO:0000256" key="1">
    <source>
        <dbReference type="SAM" id="Phobius"/>
    </source>
</evidence>
<accession>J3MQ85</accession>
<name>J3MQ85_ORYBR</name>
<dbReference type="InterPro" id="IPR025315">
    <property type="entry name" value="DUF4220"/>
</dbReference>
<dbReference type="Pfam" id="PF04578">
    <property type="entry name" value="DUF594"/>
    <property type="match status" value="1"/>
</dbReference>
<keyword evidence="1" id="KW-1133">Transmembrane helix</keyword>
<feature type="domain" description="DUF4220" evidence="2">
    <location>
        <begin position="72"/>
        <end position="395"/>
    </location>
</feature>
<feature type="transmembrane region" description="Helical" evidence="1">
    <location>
        <begin position="38"/>
        <end position="57"/>
    </location>
</feature>
<dbReference type="EnsemblPlants" id="OB08G12640.1">
    <property type="protein sequence ID" value="OB08G12640.1"/>
    <property type="gene ID" value="OB08G12640"/>
</dbReference>
<evidence type="ECO:0000259" key="2">
    <source>
        <dbReference type="Pfam" id="PF13968"/>
    </source>
</evidence>
<feature type="transmembrane region" description="Helical" evidence="1">
    <location>
        <begin position="328"/>
        <end position="350"/>
    </location>
</feature>
<evidence type="ECO:0000313" key="3">
    <source>
        <dbReference type="EnsemblPlants" id="OB08G12640.1"/>
    </source>
</evidence>
<feature type="transmembrane region" description="Helical" evidence="1">
    <location>
        <begin position="294"/>
        <end position="316"/>
    </location>
</feature>
<dbReference type="InterPro" id="IPR007658">
    <property type="entry name" value="DUF594"/>
</dbReference>
<dbReference type="HOGENOM" id="CLU_009180_5_2_1"/>
<keyword evidence="1" id="KW-0812">Transmembrane</keyword>
<dbReference type="STRING" id="4533.J3MQ85"/>
<organism evidence="3">
    <name type="scientific">Oryza brachyantha</name>
    <name type="common">malo sina</name>
    <dbReference type="NCBI Taxonomy" id="4533"/>
    <lineage>
        <taxon>Eukaryota</taxon>
        <taxon>Viridiplantae</taxon>
        <taxon>Streptophyta</taxon>
        <taxon>Embryophyta</taxon>
        <taxon>Tracheophyta</taxon>
        <taxon>Spermatophyta</taxon>
        <taxon>Magnoliopsida</taxon>
        <taxon>Liliopsida</taxon>
        <taxon>Poales</taxon>
        <taxon>Poaceae</taxon>
        <taxon>BOP clade</taxon>
        <taxon>Oryzoideae</taxon>
        <taxon>Oryzeae</taxon>
        <taxon>Oryzinae</taxon>
        <taxon>Oryza</taxon>
    </lineage>
</organism>
<dbReference type="Gramene" id="OB08G12640.1">
    <property type="protein sequence ID" value="OB08G12640.1"/>
    <property type="gene ID" value="OB08G12640"/>
</dbReference>
<dbReference type="OMA" id="KGWSANW"/>
<protein>
    <recommendedName>
        <fullName evidence="2">DUF4220 domain-containing protein</fullName>
    </recommendedName>
</protein>
<keyword evidence="4" id="KW-1185">Reference proteome</keyword>
<dbReference type="PANTHER" id="PTHR31325">
    <property type="entry name" value="OS01G0798800 PROTEIN-RELATED"/>
    <property type="match status" value="1"/>
</dbReference>
<reference evidence="3" key="1">
    <citation type="journal article" date="2013" name="Nat. Commun.">
        <title>Whole-genome sequencing of Oryza brachyantha reveals mechanisms underlying Oryza genome evolution.</title>
        <authorList>
            <person name="Chen J."/>
            <person name="Huang Q."/>
            <person name="Gao D."/>
            <person name="Wang J."/>
            <person name="Lang Y."/>
            <person name="Liu T."/>
            <person name="Li B."/>
            <person name="Bai Z."/>
            <person name="Luis Goicoechea J."/>
            <person name="Liang C."/>
            <person name="Chen C."/>
            <person name="Zhang W."/>
            <person name="Sun S."/>
            <person name="Liao Y."/>
            <person name="Zhang X."/>
            <person name="Yang L."/>
            <person name="Song C."/>
            <person name="Wang M."/>
            <person name="Shi J."/>
            <person name="Liu G."/>
            <person name="Liu J."/>
            <person name="Zhou H."/>
            <person name="Zhou W."/>
            <person name="Yu Q."/>
            <person name="An N."/>
            <person name="Chen Y."/>
            <person name="Cai Q."/>
            <person name="Wang B."/>
            <person name="Liu B."/>
            <person name="Min J."/>
            <person name="Huang Y."/>
            <person name="Wu H."/>
            <person name="Li Z."/>
            <person name="Zhang Y."/>
            <person name="Yin Y."/>
            <person name="Song W."/>
            <person name="Jiang J."/>
            <person name="Jackson S.A."/>
            <person name="Wing R.A."/>
            <person name="Wang J."/>
            <person name="Chen M."/>
        </authorList>
    </citation>
    <scope>NUCLEOTIDE SEQUENCE [LARGE SCALE GENOMIC DNA]</scope>
    <source>
        <strain evidence="3">cv. IRGC 101232</strain>
    </source>
</reference>
<sequence>MGNVCFYLKQISNVSFKPQISKRKLAARVEELWNEWEIQVLVLVSFSLQVFLLLFSGTRKRTTSKFLRILLWLAYLSADTVAIFVLGHLTLHINGGLRHGLVLFWAPFMLLHLGGQETMTAFSMEDNTLWKRHLLDLGVQVGLAAYVVGKQWQGDNEHLLAPMVLMFISGTIKYAGRISALMFVAQLTSRGDIVLMINNRPRSYQHITDYKHLVLEANRRMFPSMVFLLDIESGVAYRHIIYEYLTRNLLSIVEMERRVQVCYKLTELQLSMVYDNLYTKLGVHFEREEWLNGWVLQLVTFGSTFTALFLFAWADIRGNLFNYNRADIIVSYILLGGGVILEALSICIVISSFRAMEAVAYGGKFHDMIISIVSRAHPESRSQWSQKLAQYSLITGCMQDKKLKAVGGGLLERMMRATGIKPSSTNTTSHADVSYELKKLLLDKLLQVADRRNTDDEWDSSKLTGQWARLELQSKMQLETSSIAHLQELLGDSLQRAVSLMFSVLTWHVATEICFFSDEDEIGCDRSSSRGPSRLLSNYVMHLFATYSMHSGGHAGRIMLQSAQRFITNDCLSHRQLKGLDQSAVARLIVDELQLKRPAVSPFLEEKLVDGKAALLLAFQLSEELLKIEEANDRWDIIMLVWMEMVCYMALHFSVGFHTEHLSQGGEFITHVKILVHNLCLLPLTNQDSTVAGH</sequence>
<dbReference type="Pfam" id="PF13968">
    <property type="entry name" value="DUF4220"/>
    <property type="match status" value="1"/>
</dbReference>
<dbReference type="eggNOG" id="ENOG502QQBP">
    <property type="taxonomic scope" value="Eukaryota"/>
</dbReference>
<keyword evidence="1" id="KW-0472">Membrane</keyword>